<evidence type="ECO:0000313" key="3">
    <source>
        <dbReference type="Proteomes" id="UP000466442"/>
    </source>
</evidence>
<feature type="region of interest" description="Disordered" evidence="1">
    <location>
        <begin position="1"/>
        <end position="40"/>
    </location>
</feature>
<accession>A0A8S9XSW9</accession>
<protein>
    <submittedName>
        <fullName evidence="2">Uncharacterized protein</fullName>
    </submittedName>
</protein>
<reference evidence="2" key="1">
    <citation type="journal article" date="2021" name="Mol. Ecol. Resour.">
        <title>Apolygus lucorum genome provides insights into omnivorousness and mesophyll feeding.</title>
        <authorList>
            <person name="Liu Y."/>
            <person name="Liu H."/>
            <person name="Wang H."/>
            <person name="Huang T."/>
            <person name="Liu B."/>
            <person name="Yang B."/>
            <person name="Yin L."/>
            <person name="Li B."/>
            <person name="Zhang Y."/>
            <person name="Zhang S."/>
            <person name="Jiang F."/>
            <person name="Zhang X."/>
            <person name="Ren Y."/>
            <person name="Wang B."/>
            <person name="Wang S."/>
            <person name="Lu Y."/>
            <person name="Wu K."/>
            <person name="Fan W."/>
            <person name="Wang G."/>
        </authorList>
    </citation>
    <scope>NUCLEOTIDE SEQUENCE</scope>
    <source>
        <strain evidence="2">12Hb</strain>
    </source>
</reference>
<dbReference type="Proteomes" id="UP000466442">
    <property type="component" value="Linkage Group LG5"/>
</dbReference>
<proteinExistence type="predicted"/>
<evidence type="ECO:0000256" key="1">
    <source>
        <dbReference type="SAM" id="MobiDB-lite"/>
    </source>
</evidence>
<comment type="caution">
    <text evidence="2">The sequence shown here is derived from an EMBL/GenBank/DDBJ whole genome shotgun (WGS) entry which is preliminary data.</text>
</comment>
<name>A0A8S9XSW9_APOLU</name>
<keyword evidence="3" id="KW-1185">Reference proteome</keyword>
<dbReference type="AlphaFoldDB" id="A0A8S9XSW9"/>
<evidence type="ECO:0000313" key="2">
    <source>
        <dbReference type="EMBL" id="KAF6210705.1"/>
    </source>
</evidence>
<sequence length="205" mass="23645">MDLPEIVSSGGSKGANKKKPPVRIPWQIGGGGDTDNWKPARCRPTSLDQAIHKYEGLVRARDETRKTEIAKKLFRNRISRKPIITFPSEDNVVQRVESPFAIMESDLLESYYCRPPKVSPSLMELLDKYYEPINREFQPSYLNLPTIQTEPDVQLTETAHAVVKGRREKKERKILQAKKEEISNMIRTRIKGLKRLRVRAEKVTF</sequence>
<dbReference type="EMBL" id="WIXP02000005">
    <property type="protein sequence ID" value="KAF6210705.1"/>
    <property type="molecule type" value="Genomic_DNA"/>
</dbReference>
<organism evidence="2 3">
    <name type="scientific">Apolygus lucorum</name>
    <name type="common">Small green plant bug</name>
    <name type="synonym">Lygocoris lucorum</name>
    <dbReference type="NCBI Taxonomy" id="248454"/>
    <lineage>
        <taxon>Eukaryota</taxon>
        <taxon>Metazoa</taxon>
        <taxon>Ecdysozoa</taxon>
        <taxon>Arthropoda</taxon>
        <taxon>Hexapoda</taxon>
        <taxon>Insecta</taxon>
        <taxon>Pterygota</taxon>
        <taxon>Neoptera</taxon>
        <taxon>Paraneoptera</taxon>
        <taxon>Hemiptera</taxon>
        <taxon>Heteroptera</taxon>
        <taxon>Panheteroptera</taxon>
        <taxon>Cimicomorpha</taxon>
        <taxon>Miridae</taxon>
        <taxon>Mirini</taxon>
        <taxon>Apolygus</taxon>
    </lineage>
</organism>
<gene>
    <name evidence="2" type="ORF">GE061_013812</name>
</gene>